<dbReference type="GO" id="GO:0006397">
    <property type="term" value="P:mRNA processing"/>
    <property type="evidence" value="ECO:0007669"/>
    <property type="project" value="InterPro"/>
</dbReference>
<sequence>MSRNRGDDDDPFDSCVLIGTPLVDLLPEDAKFSVKPKRPEEQIVTDEKGRQRFHGAFTGGFSAGYFNTVGSKEGWAPSTFKSSRGEKAEKKTTYRPEDFMDEDDFNEHGIAPRGLQIKSDYKDQYNQKDTSLAPRHNKSDFILDSLIRPVQSTIGVRMLRKMGWREGQGIGPKIKRKLRKMKTKINFEPGRKIYGVALPPESESDQEENEDLEDDYFVSTFDINDFQFEIKEDFFGLGYKRLDVGNLFGKSDTNSLVNESPAASLLFPMGANTTKKKGITGQSFGVGEYEDEDDIDVYKQDNMDLYDFELNGSQQRDTKKLLNKTYGFGAFEDDVQILKKFSISKKKLEPSKVFEAPQVPPNFNLMHKFTRKSRFDEPSTNENSKEDSMSSYLKSSFSSRSELLGEKPIQPDSVFDLMSAKDREFLQKQKTTAETVQEKPKNLEEEKQKKEKRYETFVSNSKKNLPNPYSLVDSNGLTEWEKEKEKDEFENRYKENLKKIELLTKNSRFVSKATLNENNQEIVKDLKDSEDLKKEDKTTITFSKVYDREEPTEIHKAALEKKYGKLTRTEYEWRPNPTVCKRFNVPNPYQDTKEYGTVKSESDKKKSSQFSLLNIMTAQSRFEKEKSRSLFDEINEEVPLKQGPSHVKTVTLSSSEKSSEETVNKIEFESNRIEEQKQKSDFFERIDDSQNKISEEFQVNQLKENVYLQERPEFDMFKAIFEDDDEEPAENEEEKLEEEDEVHKITSETIDETQVDKTTIVSSSIPNIDVQKVSRFLNEDKDIEIVKEVKPIPESVKFNQIVKSLAKKEDSSTSSSDSSSSSTSSEGEYVYEEVSISKKKSHKKKEKSKKKKKHHKKKSKKSHKKK</sequence>
<dbReference type="SMART" id="SM00443">
    <property type="entry name" value="G_patch"/>
    <property type="match status" value="1"/>
</dbReference>
<feature type="compositionally biased region" description="Basic and acidic residues" evidence="3">
    <location>
        <begin position="373"/>
        <end position="388"/>
    </location>
</feature>
<comment type="caution">
    <text evidence="5">The sequence shown here is derived from an EMBL/GenBank/DDBJ whole genome shotgun (WGS) entry which is preliminary data.</text>
</comment>
<feature type="region of interest" description="Disordered" evidence="3">
    <location>
        <begin position="642"/>
        <end position="664"/>
    </location>
</feature>
<feature type="region of interest" description="Disordered" evidence="3">
    <location>
        <begin position="370"/>
        <end position="392"/>
    </location>
</feature>
<evidence type="ECO:0000256" key="3">
    <source>
        <dbReference type="SAM" id="MobiDB-lite"/>
    </source>
</evidence>
<evidence type="ECO:0000313" key="5">
    <source>
        <dbReference type="EMBL" id="CAF0703112.1"/>
    </source>
</evidence>
<accession>A0A813M0X1</accession>
<feature type="coiled-coil region" evidence="2">
    <location>
        <begin position="486"/>
        <end position="532"/>
    </location>
</feature>
<organism evidence="5 6">
    <name type="scientific">Brachionus calyciflorus</name>
    <dbReference type="NCBI Taxonomy" id="104777"/>
    <lineage>
        <taxon>Eukaryota</taxon>
        <taxon>Metazoa</taxon>
        <taxon>Spiralia</taxon>
        <taxon>Gnathifera</taxon>
        <taxon>Rotifera</taxon>
        <taxon>Eurotatoria</taxon>
        <taxon>Monogononta</taxon>
        <taxon>Pseudotrocha</taxon>
        <taxon>Ploima</taxon>
        <taxon>Brachionidae</taxon>
        <taxon>Brachionus</taxon>
    </lineage>
</organism>
<dbReference type="Pfam" id="PF07713">
    <property type="entry name" value="DUF1604"/>
    <property type="match status" value="1"/>
</dbReference>
<dbReference type="AlphaFoldDB" id="A0A813M0X1"/>
<feature type="domain" description="G-patch" evidence="4">
    <location>
        <begin position="151"/>
        <end position="199"/>
    </location>
</feature>
<feature type="compositionally biased region" description="Basic and acidic residues" evidence="3">
    <location>
        <begin position="436"/>
        <end position="455"/>
    </location>
</feature>
<dbReference type="Proteomes" id="UP000663879">
    <property type="component" value="Unassembled WGS sequence"/>
</dbReference>
<gene>
    <name evidence="5" type="ORF">OXX778_LOCUS31</name>
</gene>
<reference evidence="5" key="1">
    <citation type="submission" date="2021-02" db="EMBL/GenBank/DDBJ databases">
        <authorList>
            <person name="Nowell W R."/>
        </authorList>
    </citation>
    <scope>NUCLEOTIDE SEQUENCE</scope>
    <source>
        <strain evidence="5">Ploen Becks lab</strain>
    </source>
</reference>
<evidence type="ECO:0000256" key="1">
    <source>
        <dbReference type="ARBA" id="ARBA00008600"/>
    </source>
</evidence>
<dbReference type="GO" id="GO:0005634">
    <property type="term" value="C:nucleus"/>
    <property type="evidence" value="ECO:0007669"/>
    <property type="project" value="TreeGrafter"/>
</dbReference>
<keyword evidence="6" id="KW-1185">Reference proteome</keyword>
<proteinExistence type="inferred from homology"/>
<feature type="compositionally biased region" description="Acidic residues" evidence="3">
    <location>
        <begin position="723"/>
        <end position="740"/>
    </location>
</feature>
<dbReference type="InterPro" id="IPR011666">
    <property type="entry name" value="DUF1604"/>
</dbReference>
<feature type="compositionally biased region" description="Low complexity" evidence="3">
    <location>
        <begin position="812"/>
        <end position="825"/>
    </location>
</feature>
<dbReference type="Pfam" id="PF01585">
    <property type="entry name" value="G-patch"/>
    <property type="match status" value="1"/>
</dbReference>
<dbReference type="PANTHER" id="PTHR13384">
    <property type="entry name" value="G PATCH DOMAIN-CONTAINING PROTEIN 1"/>
    <property type="match status" value="1"/>
</dbReference>
<feature type="region of interest" description="Disordered" evidence="3">
    <location>
        <begin position="723"/>
        <end position="747"/>
    </location>
</feature>
<feature type="region of interest" description="Disordered" evidence="3">
    <location>
        <begin position="805"/>
        <end position="866"/>
    </location>
</feature>
<evidence type="ECO:0000259" key="4">
    <source>
        <dbReference type="PROSITE" id="PS50174"/>
    </source>
</evidence>
<protein>
    <recommendedName>
        <fullName evidence="4">G-patch domain-containing protein</fullName>
    </recommendedName>
</protein>
<keyword evidence="2" id="KW-0175">Coiled coil</keyword>
<feature type="region of interest" description="Disordered" evidence="3">
    <location>
        <begin position="429"/>
        <end position="470"/>
    </location>
</feature>
<feature type="compositionally biased region" description="Basic residues" evidence="3">
    <location>
        <begin position="837"/>
        <end position="866"/>
    </location>
</feature>
<dbReference type="EMBL" id="CAJNOC010000002">
    <property type="protein sequence ID" value="CAF0703112.1"/>
    <property type="molecule type" value="Genomic_DNA"/>
</dbReference>
<dbReference type="GO" id="GO:0003723">
    <property type="term" value="F:RNA binding"/>
    <property type="evidence" value="ECO:0007669"/>
    <property type="project" value="TreeGrafter"/>
</dbReference>
<evidence type="ECO:0000313" key="6">
    <source>
        <dbReference type="Proteomes" id="UP000663879"/>
    </source>
</evidence>
<feature type="compositionally biased region" description="Low complexity" evidence="3">
    <location>
        <begin position="647"/>
        <end position="656"/>
    </location>
</feature>
<dbReference type="InterPro" id="IPR000467">
    <property type="entry name" value="G_patch_dom"/>
</dbReference>
<dbReference type="PANTHER" id="PTHR13384:SF19">
    <property type="entry name" value="G PATCH DOMAIN-CONTAINING PROTEIN 1"/>
    <property type="match status" value="1"/>
</dbReference>
<dbReference type="OrthoDB" id="20507at2759"/>
<comment type="similarity">
    <text evidence="1">Belongs to the GPATCH1 family.</text>
</comment>
<dbReference type="PROSITE" id="PS50174">
    <property type="entry name" value="G_PATCH"/>
    <property type="match status" value="1"/>
</dbReference>
<evidence type="ECO:0000256" key="2">
    <source>
        <dbReference type="SAM" id="Coils"/>
    </source>
</evidence>
<name>A0A813M0X1_9BILA</name>